<dbReference type="Proteomes" id="UP000321126">
    <property type="component" value="Unassembled WGS sequence"/>
</dbReference>
<dbReference type="PANTHER" id="PTHR38776:SF1">
    <property type="entry name" value="MLTA-INTERACTING PROTEIN-RELATED"/>
    <property type="match status" value="1"/>
</dbReference>
<dbReference type="Proteomes" id="UP000254765">
    <property type="component" value="Unassembled WGS sequence"/>
</dbReference>
<feature type="signal peptide" evidence="6">
    <location>
        <begin position="1"/>
        <end position="24"/>
    </location>
</feature>
<dbReference type="InterPro" id="IPR010583">
    <property type="entry name" value="MipA"/>
</dbReference>
<name>A0A379YAF0_SERMA</name>
<evidence type="ECO:0000256" key="2">
    <source>
        <dbReference type="ARBA" id="ARBA00005722"/>
    </source>
</evidence>
<evidence type="ECO:0000313" key="7">
    <source>
        <dbReference type="EMBL" id="SUI41404.1"/>
    </source>
</evidence>
<evidence type="ECO:0000313" key="9">
    <source>
        <dbReference type="Proteomes" id="UP000254765"/>
    </source>
</evidence>
<evidence type="ECO:0000313" key="8">
    <source>
        <dbReference type="EMBL" id="TXE35213.1"/>
    </source>
</evidence>
<comment type="similarity">
    <text evidence="2">Belongs to the MipA/OmpV family.</text>
</comment>
<organism evidence="7 9">
    <name type="scientific">Serratia marcescens</name>
    <dbReference type="NCBI Taxonomy" id="615"/>
    <lineage>
        <taxon>Bacteria</taxon>
        <taxon>Pseudomonadati</taxon>
        <taxon>Pseudomonadota</taxon>
        <taxon>Gammaproteobacteria</taxon>
        <taxon>Enterobacterales</taxon>
        <taxon>Yersiniaceae</taxon>
        <taxon>Serratia</taxon>
    </lineage>
</organism>
<accession>A0A379YAF0</accession>
<sequence>MLESKMLKNTLVLLIISSISPSYASDNDKSGTAFTVSFGAVSSPKYSGSNEQTWGAAPQFHYQQDNFFVDSMNGAGFRFQSENGLYFIPTIGYDSGRTDEDSGWRKGSDALKGMGDVSATVNTGLTLGWAVTPWLVLEGKATLPLSDGQGISYATSVDFIPIMDEEDTVAFKISALFADSRYMNTWYGVNSTQSANSGYSRYNSAGGYYGTDVSLTWAHQFNENWGGWFGINHTWLGDNAANSPIVKQKEGTSGVVAISYTF</sequence>
<protein>
    <submittedName>
        <fullName evidence="8">MipA/OmpV family protein</fullName>
    </submittedName>
    <submittedName>
        <fullName evidence="7">MltA-interacting protein MipA</fullName>
    </submittedName>
</protein>
<dbReference type="GO" id="GO:0009279">
    <property type="term" value="C:cell outer membrane"/>
    <property type="evidence" value="ECO:0007669"/>
    <property type="project" value="UniProtKB-SubCell"/>
</dbReference>
<proteinExistence type="inferred from homology"/>
<dbReference type="EMBL" id="UGYK01000002">
    <property type="protein sequence ID" value="SUI41404.1"/>
    <property type="molecule type" value="Genomic_DNA"/>
</dbReference>
<reference evidence="7 9" key="1">
    <citation type="submission" date="2018-06" db="EMBL/GenBank/DDBJ databases">
        <authorList>
            <consortium name="Pathogen Informatics"/>
            <person name="Doyle S."/>
        </authorList>
    </citation>
    <scope>NUCLEOTIDE SEQUENCE [LARGE SCALE GENOMIC DNA]</scope>
    <source>
        <strain evidence="7 9">NCTC10211</strain>
    </source>
</reference>
<dbReference type="Pfam" id="PF06629">
    <property type="entry name" value="MipA"/>
    <property type="match status" value="1"/>
</dbReference>
<keyword evidence="5" id="KW-0998">Cell outer membrane</keyword>
<evidence type="ECO:0000313" key="10">
    <source>
        <dbReference type="Proteomes" id="UP000321126"/>
    </source>
</evidence>
<dbReference type="PANTHER" id="PTHR38776">
    <property type="entry name" value="MLTA-INTERACTING PROTEIN-RELATED"/>
    <property type="match status" value="1"/>
</dbReference>
<evidence type="ECO:0000256" key="5">
    <source>
        <dbReference type="ARBA" id="ARBA00023237"/>
    </source>
</evidence>
<gene>
    <name evidence="8" type="ORF">FOT62_09085</name>
    <name evidence="7" type="ORF">NCTC10211_00991</name>
</gene>
<dbReference type="EMBL" id="VOUQ01000003">
    <property type="protein sequence ID" value="TXE35213.1"/>
    <property type="molecule type" value="Genomic_DNA"/>
</dbReference>
<evidence type="ECO:0000256" key="1">
    <source>
        <dbReference type="ARBA" id="ARBA00004442"/>
    </source>
</evidence>
<accession>A0A5C7CH64</accession>
<keyword evidence="4" id="KW-0472">Membrane</keyword>
<evidence type="ECO:0000256" key="6">
    <source>
        <dbReference type="SAM" id="SignalP"/>
    </source>
</evidence>
<evidence type="ECO:0000256" key="3">
    <source>
        <dbReference type="ARBA" id="ARBA00022729"/>
    </source>
</evidence>
<keyword evidence="3 6" id="KW-0732">Signal</keyword>
<comment type="subcellular location">
    <subcellularLocation>
        <location evidence="1">Cell outer membrane</location>
    </subcellularLocation>
</comment>
<evidence type="ECO:0000256" key="4">
    <source>
        <dbReference type="ARBA" id="ARBA00023136"/>
    </source>
</evidence>
<reference evidence="8 10" key="2">
    <citation type="submission" date="2019-07" db="EMBL/GenBank/DDBJ databases">
        <title>Serratia strains were isolated from fresh produce.</title>
        <authorList>
            <person name="Cho G.-S."/>
            <person name="Stein M."/>
            <person name="Lee W."/>
            <person name="Suh S.H."/>
            <person name="Franz C.M.A.P."/>
        </authorList>
    </citation>
    <scope>NUCLEOTIDE SEQUENCE [LARGE SCALE GENOMIC DNA]</scope>
    <source>
        <strain evidence="8 10">S16</strain>
    </source>
</reference>
<dbReference type="AlphaFoldDB" id="A0A379YAF0"/>
<feature type="chain" id="PRO_5036071999" evidence="6">
    <location>
        <begin position="25"/>
        <end position="262"/>
    </location>
</feature>
<dbReference type="RefSeq" id="WP_033639048.1">
    <property type="nucleotide sequence ID" value="NZ_CAMIPY010000007.1"/>
</dbReference>